<dbReference type="OrthoDB" id="10039976at2759"/>
<dbReference type="InterPro" id="IPR000182">
    <property type="entry name" value="GNAT_dom"/>
</dbReference>
<comment type="catalytic activity">
    <reaction evidence="1">
        <text>D-glucosamine 6-phosphate + acetyl-CoA = N-acetyl-D-glucosamine 6-phosphate + CoA + H(+)</text>
        <dbReference type="Rhea" id="RHEA:10292"/>
        <dbReference type="ChEBI" id="CHEBI:15378"/>
        <dbReference type="ChEBI" id="CHEBI:57287"/>
        <dbReference type="ChEBI" id="CHEBI:57288"/>
        <dbReference type="ChEBI" id="CHEBI:57513"/>
        <dbReference type="ChEBI" id="CHEBI:58725"/>
        <dbReference type="EC" id="2.3.1.4"/>
    </reaction>
</comment>
<keyword evidence="4" id="KW-1185">Reference proteome</keyword>
<evidence type="ECO:0000259" key="2">
    <source>
        <dbReference type="PROSITE" id="PS51186"/>
    </source>
</evidence>
<keyword evidence="1" id="KW-0012">Acyltransferase</keyword>
<comment type="caution">
    <text evidence="3">The sequence shown here is derived from an EMBL/GenBank/DDBJ whole genome shotgun (WGS) entry which is preliminary data.</text>
</comment>
<dbReference type="InterPro" id="IPR016181">
    <property type="entry name" value="Acyl_CoA_acyltransferase"/>
</dbReference>
<comment type="pathway">
    <text evidence="1">Nucleotide-sugar biosynthesis; UDP-N-acetyl-alpha-D-glucosamine biosynthesis; N-acetyl-alpha-D-glucosamine 1-phosphate from alpha-D-glucosamine 6-phosphate (route I): step 1/2.</text>
</comment>
<accession>A0A8H7QGN8</accession>
<dbReference type="EMBL" id="JAEPRC010000751">
    <property type="protein sequence ID" value="KAG2192153.1"/>
    <property type="molecule type" value="Genomic_DNA"/>
</dbReference>
<dbReference type="Gene3D" id="3.40.630.30">
    <property type="match status" value="1"/>
</dbReference>
<name>A0A8H7QGN8_9FUNG</name>
<keyword evidence="1" id="KW-0808">Transferase</keyword>
<feature type="domain" description="N-acetyltransferase" evidence="2">
    <location>
        <begin position="30"/>
        <end position="190"/>
    </location>
</feature>
<evidence type="ECO:0000313" key="3">
    <source>
        <dbReference type="EMBL" id="KAG2192153.1"/>
    </source>
</evidence>
<dbReference type="GO" id="GO:0006048">
    <property type="term" value="P:UDP-N-acetylglucosamine biosynthetic process"/>
    <property type="evidence" value="ECO:0007669"/>
    <property type="project" value="UniProtKB-UniRule"/>
</dbReference>
<dbReference type="SUPFAM" id="SSF55729">
    <property type="entry name" value="Acyl-CoA N-acyltransferases (Nat)"/>
    <property type="match status" value="1"/>
</dbReference>
<dbReference type="PANTHER" id="PTHR13355:SF11">
    <property type="entry name" value="GLUCOSAMINE 6-PHOSPHATE N-ACETYLTRANSFERASE"/>
    <property type="match status" value="1"/>
</dbReference>
<reference evidence="3" key="1">
    <citation type="submission" date="2020-12" db="EMBL/GenBank/DDBJ databases">
        <title>Metabolic potential, ecology and presence of endohyphal bacteria is reflected in genomic diversity of Mucoromycotina.</title>
        <authorList>
            <person name="Muszewska A."/>
            <person name="Okrasinska A."/>
            <person name="Steczkiewicz K."/>
            <person name="Drgas O."/>
            <person name="Orlowska M."/>
            <person name="Perlinska-Lenart U."/>
            <person name="Aleksandrzak-Piekarczyk T."/>
            <person name="Szatraj K."/>
            <person name="Zielenkiewicz U."/>
            <person name="Pilsyk S."/>
            <person name="Malc E."/>
            <person name="Mieczkowski P."/>
            <person name="Kruszewska J.S."/>
            <person name="Biernat P."/>
            <person name="Pawlowska J."/>
        </authorList>
    </citation>
    <scope>NUCLEOTIDE SEQUENCE</scope>
    <source>
        <strain evidence="3">CBS 226.32</strain>
    </source>
</reference>
<dbReference type="PANTHER" id="PTHR13355">
    <property type="entry name" value="GLUCOSAMINE 6-PHOSPHATE N-ACETYLTRANSFERASE"/>
    <property type="match status" value="1"/>
</dbReference>
<evidence type="ECO:0000313" key="4">
    <source>
        <dbReference type="Proteomes" id="UP000650833"/>
    </source>
</evidence>
<dbReference type="AlphaFoldDB" id="A0A8H7QGN8"/>
<gene>
    <name evidence="3" type="ORF">INT46_007685</name>
</gene>
<comment type="similarity">
    <text evidence="1">Belongs to the acetyltransferase family. GNA1 subfamily.</text>
</comment>
<dbReference type="Proteomes" id="UP000650833">
    <property type="component" value="Unassembled WGS sequence"/>
</dbReference>
<proteinExistence type="inferred from homology"/>
<dbReference type="UniPathway" id="UPA00113">
    <property type="reaction ID" value="UER00529"/>
</dbReference>
<dbReference type="InterPro" id="IPR039143">
    <property type="entry name" value="GNPNAT1-like"/>
</dbReference>
<sequence length="190" mass="22359">MTIDEQDQDTLFDRNLFISNEIQSALPPSYLIRPLKRDDDERGFIELLSQLSIVGRITRESFKNRFDLLKQKGSTFIIVIEEDDKIVACATLMVEYKFLRECGIIGHIEDVVVHDSQRGKRLGIRFEESNLFVLVNFDITNYLIRLIEQLHYIAQTAKCYKTILNCNEKNISFYEKCQLKKTDVQMTRYF</sequence>
<evidence type="ECO:0000256" key="1">
    <source>
        <dbReference type="RuleBase" id="RU365086"/>
    </source>
</evidence>
<protein>
    <recommendedName>
        <fullName evidence="1">Glucosamine 6-phosphate N-acetyltransferase</fullName>
        <ecNumber evidence="1">2.3.1.4</ecNumber>
    </recommendedName>
</protein>
<dbReference type="PROSITE" id="PS51186">
    <property type="entry name" value="GNAT"/>
    <property type="match status" value="1"/>
</dbReference>
<dbReference type="Pfam" id="PF00583">
    <property type="entry name" value="Acetyltransf_1"/>
    <property type="match status" value="1"/>
</dbReference>
<dbReference type="EC" id="2.3.1.4" evidence="1"/>
<organism evidence="3 4">
    <name type="scientific">Mucor plumbeus</name>
    <dbReference type="NCBI Taxonomy" id="97098"/>
    <lineage>
        <taxon>Eukaryota</taxon>
        <taxon>Fungi</taxon>
        <taxon>Fungi incertae sedis</taxon>
        <taxon>Mucoromycota</taxon>
        <taxon>Mucoromycotina</taxon>
        <taxon>Mucoromycetes</taxon>
        <taxon>Mucorales</taxon>
        <taxon>Mucorineae</taxon>
        <taxon>Mucoraceae</taxon>
        <taxon>Mucor</taxon>
    </lineage>
</organism>
<dbReference type="GO" id="GO:0004343">
    <property type="term" value="F:glucosamine 6-phosphate N-acetyltransferase activity"/>
    <property type="evidence" value="ECO:0007669"/>
    <property type="project" value="UniProtKB-UniRule"/>
</dbReference>
<dbReference type="CDD" id="cd04301">
    <property type="entry name" value="NAT_SF"/>
    <property type="match status" value="1"/>
</dbReference>